<dbReference type="Pfam" id="PF04020">
    <property type="entry name" value="Phage_holin_4_2"/>
    <property type="match status" value="1"/>
</dbReference>
<evidence type="ECO:0000256" key="1">
    <source>
        <dbReference type="SAM" id="Phobius"/>
    </source>
</evidence>
<feature type="transmembrane region" description="Helical" evidence="1">
    <location>
        <begin position="73"/>
        <end position="96"/>
    </location>
</feature>
<organism evidence="2 3">
    <name type="scientific">Arthrobacter parietis</name>
    <dbReference type="NCBI Taxonomy" id="271434"/>
    <lineage>
        <taxon>Bacteria</taxon>
        <taxon>Bacillati</taxon>
        <taxon>Actinomycetota</taxon>
        <taxon>Actinomycetes</taxon>
        <taxon>Micrococcales</taxon>
        <taxon>Micrococcaceae</taxon>
        <taxon>Arthrobacter</taxon>
    </lineage>
</organism>
<reference evidence="2 3" key="1">
    <citation type="journal article" date="2019" name="Int. J. Syst. Evol. Microbiol.">
        <title>The Global Catalogue of Microorganisms (GCM) 10K type strain sequencing project: providing services to taxonomists for standard genome sequencing and annotation.</title>
        <authorList>
            <consortium name="The Broad Institute Genomics Platform"/>
            <consortium name="The Broad Institute Genome Sequencing Center for Infectious Disease"/>
            <person name="Wu L."/>
            <person name="Ma J."/>
        </authorList>
    </citation>
    <scope>NUCLEOTIDE SEQUENCE [LARGE SCALE GENOMIC DNA]</scope>
    <source>
        <strain evidence="2 3">JCM 14917</strain>
    </source>
</reference>
<proteinExistence type="predicted"/>
<dbReference type="EMBL" id="BAAAON010000001">
    <property type="protein sequence ID" value="GAA2174008.1"/>
    <property type="molecule type" value="Genomic_DNA"/>
</dbReference>
<evidence type="ECO:0000313" key="2">
    <source>
        <dbReference type="EMBL" id="GAA2174008.1"/>
    </source>
</evidence>
<dbReference type="PANTHER" id="PTHR37309">
    <property type="entry name" value="SLR0284 PROTEIN"/>
    <property type="match status" value="1"/>
</dbReference>
<keyword evidence="1" id="KW-1133">Transmembrane helix</keyword>
<evidence type="ECO:0000313" key="3">
    <source>
        <dbReference type="Proteomes" id="UP001500974"/>
    </source>
</evidence>
<accession>A0ABN3AS38</accession>
<dbReference type="RefSeq" id="WP_346027743.1">
    <property type="nucleotide sequence ID" value="NZ_BAAAON010000001.1"/>
</dbReference>
<gene>
    <name evidence="2" type="ORF">GCM10009784_10560</name>
</gene>
<sequence>MLKFIVRVLINALALWVAAWLLPGIEVGSEAATEVATNDTVGSVLSYLFVGLIFGVVNALVRPVVSLLSLPLTILTLGLFTIVINAGMLMLTSWLTSFTPIDFVVDDFFWTAILGAIIISLVSLVAVSITGTRR</sequence>
<protein>
    <submittedName>
        <fullName evidence="2">Phage holin family protein</fullName>
    </submittedName>
</protein>
<feature type="transmembrane region" description="Helical" evidence="1">
    <location>
        <begin position="41"/>
        <end position="61"/>
    </location>
</feature>
<feature type="transmembrane region" description="Helical" evidence="1">
    <location>
        <begin position="108"/>
        <end position="129"/>
    </location>
</feature>
<dbReference type="InterPro" id="IPR007165">
    <property type="entry name" value="Phage_holin_4_2"/>
</dbReference>
<dbReference type="Proteomes" id="UP001500974">
    <property type="component" value="Unassembled WGS sequence"/>
</dbReference>
<comment type="caution">
    <text evidence="2">The sequence shown here is derived from an EMBL/GenBank/DDBJ whole genome shotgun (WGS) entry which is preliminary data.</text>
</comment>
<keyword evidence="3" id="KW-1185">Reference proteome</keyword>
<keyword evidence="1" id="KW-0812">Transmembrane</keyword>
<dbReference type="PANTHER" id="PTHR37309:SF1">
    <property type="entry name" value="SLR0284 PROTEIN"/>
    <property type="match status" value="1"/>
</dbReference>
<keyword evidence="1" id="KW-0472">Membrane</keyword>
<name>A0ABN3AS38_9MICC</name>